<dbReference type="InterPro" id="IPR010982">
    <property type="entry name" value="Lambda_DNA-bd_dom_sf"/>
</dbReference>
<dbReference type="PROSITE" id="PS00356">
    <property type="entry name" value="HTH_LACI_1"/>
    <property type="match status" value="1"/>
</dbReference>
<evidence type="ECO:0000313" key="6">
    <source>
        <dbReference type="Proteomes" id="UP000277671"/>
    </source>
</evidence>
<protein>
    <submittedName>
        <fullName evidence="5">LacI family transcriptional regulator</fullName>
    </submittedName>
</protein>
<evidence type="ECO:0000256" key="3">
    <source>
        <dbReference type="ARBA" id="ARBA00023163"/>
    </source>
</evidence>
<dbReference type="EMBL" id="RBKT01000001">
    <property type="protein sequence ID" value="RKR88712.1"/>
    <property type="molecule type" value="Genomic_DNA"/>
</dbReference>
<dbReference type="SUPFAM" id="SSF47413">
    <property type="entry name" value="lambda repressor-like DNA-binding domains"/>
    <property type="match status" value="1"/>
</dbReference>
<dbReference type="RefSeq" id="WP_121157298.1">
    <property type="nucleotide sequence ID" value="NZ_RBKT01000001.1"/>
</dbReference>
<dbReference type="AlphaFoldDB" id="A0A495JK55"/>
<dbReference type="PANTHER" id="PTHR30146">
    <property type="entry name" value="LACI-RELATED TRANSCRIPTIONAL REPRESSOR"/>
    <property type="match status" value="1"/>
</dbReference>
<feature type="domain" description="HTH lacI-type" evidence="4">
    <location>
        <begin position="2"/>
        <end position="57"/>
    </location>
</feature>
<dbReference type="OrthoDB" id="3226810at2"/>
<sequence length="340" mass="36691">MATLADVARRAGVSPATASRIINGSAKPVTDALRERVLAAVEELQYVPNAHAQLLARNHRSAVGVIVHDVSDPYFAEITRGLQRVATEHGRLVIICNTYRDPDKELEYVELLRAHQAAAIILAGSGHHNETFTHTLDAKLRVYQATGGHIAVIGRHEHTGHAVIPANETGGYLIGTELYALGHTHLGVIAGPKHLTTTTDRLTGLRHAARDHGHKLPTRHIAYANFDRDSGATATAHLLDTQPHLTAIAALNDTMAIGALALLRTRGIKVPEQISVTGFDDMPIARDVTPTLTTVRLPLADMGARAMTLALQEPDPANHHQVEHVPAELIRRESTAPPAR</sequence>
<dbReference type="PANTHER" id="PTHR30146:SF153">
    <property type="entry name" value="LACTOSE OPERON REPRESSOR"/>
    <property type="match status" value="1"/>
</dbReference>
<evidence type="ECO:0000313" key="5">
    <source>
        <dbReference type="EMBL" id="RKR88712.1"/>
    </source>
</evidence>
<gene>
    <name evidence="5" type="ORF">BDK92_3042</name>
</gene>
<dbReference type="PROSITE" id="PS50932">
    <property type="entry name" value="HTH_LACI_2"/>
    <property type="match status" value="1"/>
</dbReference>
<dbReference type="InterPro" id="IPR000843">
    <property type="entry name" value="HTH_LacI"/>
</dbReference>
<evidence type="ECO:0000256" key="2">
    <source>
        <dbReference type="ARBA" id="ARBA00023125"/>
    </source>
</evidence>
<dbReference type="SUPFAM" id="SSF53822">
    <property type="entry name" value="Periplasmic binding protein-like I"/>
    <property type="match status" value="1"/>
</dbReference>
<keyword evidence="2" id="KW-0238">DNA-binding</keyword>
<dbReference type="Gene3D" id="3.40.50.2300">
    <property type="match status" value="2"/>
</dbReference>
<organism evidence="5 6">
    <name type="scientific">Micromonospora pisi</name>
    <dbReference type="NCBI Taxonomy" id="589240"/>
    <lineage>
        <taxon>Bacteria</taxon>
        <taxon>Bacillati</taxon>
        <taxon>Actinomycetota</taxon>
        <taxon>Actinomycetes</taxon>
        <taxon>Micromonosporales</taxon>
        <taxon>Micromonosporaceae</taxon>
        <taxon>Micromonospora</taxon>
    </lineage>
</organism>
<reference evidence="5 6" key="1">
    <citation type="submission" date="2018-10" db="EMBL/GenBank/DDBJ databases">
        <title>Sequencing the genomes of 1000 actinobacteria strains.</title>
        <authorList>
            <person name="Klenk H.-P."/>
        </authorList>
    </citation>
    <scope>NUCLEOTIDE SEQUENCE [LARGE SCALE GENOMIC DNA]</scope>
    <source>
        <strain evidence="5 6">DSM 45175</strain>
    </source>
</reference>
<dbReference type="Pfam" id="PF13377">
    <property type="entry name" value="Peripla_BP_3"/>
    <property type="match status" value="1"/>
</dbReference>
<dbReference type="Proteomes" id="UP000277671">
    <property type="component" value="Unassembled WGS sequence"/>
</dbReference>
<dbReference type="SMART" id="SM00354">
    <property type="entry name" value="HTH_LACI"/>
    <property type="match status" value="1"/>
</dbReference>
<dbReference type="GO" id="GO:0000976">
    <property type="term" value="F:transcription cis-regulatory region binding"/>
    <property type="evidence" value="ECO:0007669"/>
    <property type="project" value="TreeGrafter"/>
</dbReference>
<evidence type="ECO:0000256" key="1">
    <source>
        <dbReference type="ARBA" id="ARBA00023015"/>
    </source>
</evidence>
<dbReference type="CDD" id="cd06267">
    <property type="entry name" value="PBP1_LacI_sugar_binding-like"/>
    <property type="match status" value="1"/>
</dbReference>
<name>A0A495JK55_9ACTN</name>
<dbReference type="Pfam" id="PF00356">
    <property type="entry name" value="LacI"/>
    <property type="match status" value="1"/>
</dbReference>
<proteinExistence type="predicted"/>
<dbReference type="CDD" id="cd01392">
    <property type="entry name" value="HTH_LacI"/>
    <property type="match status" value="1"/>
</dbReference>
<keyword evidence="1" id="KW-0805">Transcription regulation</keyword>
<dbReference type="InterPro" id="IPR028082">
    <property type="entry name" value="Peripla_BP_I"/>
</dbReference>
<dbReference type="GO" id="GO:0003700">
    <property type="term" value="F:DNA-binding transcription factor activity"/>
    <property type="evidence" value="ECO:0007669"/>
    <property type="project" value="TreeGrafter"/>
</dbReference>
<keyword evidence="3" id="KW-0804">Transcription</keyword>
<comment type="caution">
    <text evidence="5">The sequence shown here is derived from an EMBL/GenBank/DDBJ whole genome shotgun (WGS) entry which is preliminary data.</text>
</comment>
<dbReference type="InterPro" id="IPR046335">
    <property type="entry name" value="LacI/GalR-like_sensor"/>
</dbReference>
<dbReference type="PRINTS" id="PR00036">
    <property type="entry name" value="HTHLACI"/>
</dbReference>
<dbReference type="Gene3D" id="1.10.260.40">
    <property type="entry name" value="lambda repressor-like DNA-binding domains"/>
    <property type="match status" value="1"/>
</dbReference>
<keyword evidence="6" id="KW-1185">Reference proteome</keyword>
<evidence type="ECO:0000259" key="4">
    <source>
        <dbReference type="PROSITE" id="PS50932"/>
    </source>
</evidence>
<accession>A0A495JK55</accession>